<feature type="domain" description="Bifunctional inhibitor/plant lipid transfer protein/seed storage helical" evidence="3">
    <location>
        <begin position="49"/>
        <end position="109"/>
    </location>
</feature>
<evidence type="ECO:0000259" key="3">
    <source>
        <dbReference type="Pfam" id="PF00234"/>
    </source>
</evidence>
<reference evidence="4 5" key="1">
    <citation type="submission" date="2020-10" db="EMBL/GenBank/DDBJ databases">
        <title>The Coptis chinensis genome and diversification of protoberbering-type alkaloids.</title>
        <authorList>
            <person name="Wang B."/>
            <person name="Shu S."/>
            <person name="Song C."/>
            <person name="Liu Y."/>
        </authorList>
    </citation>
    <scope>NUCLEOTIDE SEQUENCE [LARGE SCALE GENOMIC DNA]</scope>
    <source>
        <strain evidence="4">HL-2020</strain>
        <tissue evidence="4">Leaf</tissue>
    </source>
</reference>
<dbReference type="SUPFAM" id="SSF47699">
    <property type="entry name" value="Bifunctional inhibitor/lipid-transfer protein/seed storage 2S albumin"/>
    <property type="match status" value="1"/>
</dbReference>
<dbReference type="Proteomes" id="UP000631114">
    <property type="component" value="Unassembled WGS sequence"/>
</dbReference>
<sequence length="137" mass="15444">MHPSLIVLSLTRSLIVAWKKFKMKVSNLAVFFALFSVLSVANVSMAQICNPFLLNPCLGPITSGSYPSALCCTRLSSQRPCFCQYQRNPSLRNYVNSPNTRLLLSRCVYLIPIARLDKGEHIHGMGSFYSIFWSEHI</sequence>
<proteinExistence type="predicted"/>
<keyword evidence="2" id="KW-0446">Lipid-binding</keyword>
<dbReference type="InterPro" id="IPR016140">
    <property type="entry name" value="Bifunc_inhib/LTP/seed_store"/>
</dbReference>
<dbReference type="InterPro" id="IPR033872">
    <property type="entry name" value="nsLTP2"/>
</dbReference>
<gene>
    <name evidence="4" type="ORF">IFM89_024470</name>
</gene>
<dbReference type="Pfam" id="PF00234">
    <property type="entry name" value="Tryp_alpha_amyl"/>
    <property type="match status" value="1"/>
</dbReference>
<dbReference type="InterPro" id="IPR036312">
    <property type="entry name" value="Bifun_inhib/LTP/seed_sf"/>
</dbReference>
<dbReference type="PANTHER" id="PTHR33214:SF69">
    <property type="entry name" value="BIFUNCTIONAL INHIBITOR_LIPID-TRANSFER PROTEIN_SEED STORAGE 2S ALBUMIN SUPERFAMILY PROTEIN"/>
    <property type="match status" value="1"/>
</dbReference>
<evidence type="ECO:0000256" key="1">
    <source>
        <dbReference type="ARBA" id="ARBA00022448"/>
    </source>
</evidence>
<accession>A0A835HB04</accession>
<evidence type="ECO:0000313" key="5">
    <source>
        <dbReference type="Proteomes" id="UP000631114"/>
    </source>
</evidence>
<dbReference type="GO" id="GO:0006869">
    <property type="term" value="P:lipid transport"/>
    <property type="evidence" value="ECO:0007669"/>
    <property type="project" value="InterPro"/>
</dbReference>
<keyword evidence="5" id="KW-1185">Reference proteome</keyword>
<dbReference type="PANTHER" id="PTHR33214">
    <property type="entry name" value="BIFUNCTIONAL INHIBITOR/LIPID-TRANSFER PROTEIN/SEED STORAGE 2S ALBUMIN SUPERFAMILY PROTEIN"/>
    <property type="match status" value="1"/>
</dbReference>
<dbReference type="GO" id="GO:0008289">
    <property type="term" value="F:lipid binding"/>
    <property type="evidence" value="ECO:0007669"/>
    <property type="project" value="UniProtKB-KW"/>
</dbReference>
<dbReference type="EMBL" id="JADFTS010000008">
    <property type="protein sequence ID" value="KAF9593653.1"/>
    <property type="molecule type" value="Genomic_DNA"/>
</dbReference>
<dbReference type="AlphaFoldDB" id="A0A835HB04"/>
<protein>
    <recommendedName>
        <fullName evidence="3">Bifunctional inhibitor/plant lipid transfer protein/seed storage helical domain-containing protein</fullName>
    </recommendedName>
</protein>
<evidence type="ECO:0000256" key="2">
    <source>
        <dbReference type="ARBA" id="ARBA00023121"/>
    </source>
</evidence>
<dbReference type="Gene3D" id="1.10.110.10">
    <property type="entry name" value="Plant lipid-transfer and hydrophobic proteins"/>
    <property type="match status" value="1"/>
</dbReference>
<keyword evidence="1" id="KW-0813">Transport</keyword>
<name>A0A835HB04_9MAGN</name>
<dbReference type="CDD" id="cd01959">
    <property type="entry name" value="nsLTP2"/>
    <property type="match status" value="1"/>
</dbReference>
<dbReference type="OrthoDB" id="665742at2759"/>
<evidence type="ECO:0000313" key="4">
    <source>
        <dbReference type="EMBL" id="KAF9593653.1"/>
    </source>
</evidence>
<comment type="caution">
    <text evidence="4">The sequence shown here is derived from an EMBL/GenBank/DDBJ whole genome shotgun (WGS) entry which is preliminary data.</text>
</comment>
<organism evidence="4 5">
    <name type="scientific">Coptis chinensis</name>
    <dbReference type="NCBI Taxonomy" id="261450"/>
    <lineage>
        <taxon>Eukaryota</taxon>
        <taxon>Viridiplantae</taxon>
        <taxon>Streptophyta</taxon>
        <taxon>Embryophyta</taxon>
        <taxon>Tracheophyta</taxon>
        <taxon>Spermatophyta</taxon>
        <taxon>Magnoliopsida</taxon>
        <taxon>Ranunculales</taxon>
        <taxon>Ranunculaceae</taxon>
        <taxon>Coptidoideae</taxon>
        <taxon>Coptis</taxon>
    </lineage>
</organism>